<feature type="transmembrane region" description="Helical" evidence="1">
    <location>
        <begin position="83"/>
        <end position="102"/>
    </location>
</feature>
<evidence type="ECO:0000259" key="2">
    <source>
        <dbReference type="Pfam" id="PF14340"/>
    </source>
</evidence>
<dbReference type="EMBL" id="CP017305">
    <property type="protein sequence ID" value="AOS84017.1"/>
    <property type="molecule type" value="Genomic_DNA"/>
</dbReference>
<feature type="transmembrane region" description="Helical" evidence="1">
    <location>
        <begin position="108"/>
        <end position="133"/>
    </location>
</feature>
<evidence type="ECO:0000313" key="3">
    <source>
        <dbReference type="EMBL" id="AOS84017.1"/>
    </source>
</evidence>
<evidence type="ECO:0000313" key="4">
    <source>
        <dbReference type="Proteomes" id="UP000095185"/>
    </source>
</evidence>
<reference evidence="3" key="1">
    <citation type="submission" date="2016-09" db="EMBL/GenBank/DDBJ databases">
        <title>Genome sequence of Chlorobaculum limnaeum.</title>
        <authorList>
            <person name="Liu Z."/>
            <person name="Tank M."/>
            <person name="Bryant D.A."/>
        </authorList>
    </citation>
    <scope>NUCLEOTIDE SEQUENCE [LARGE SCALE GENOMIC DNA]</scope>
    <source>
        <strain evidence="3">DSM 1677</strain>
    </source>
</reference>
<dbReference type="InterPro" id="IPR016942">
    <property type="entry name" value="UCP030042"/>
</dbReference>
<proteinExistence type="predicted"/>
<feature type="domain" description="DUF4395" evidence="2">
    <location>
        <begin position="14"/>
        <end position="136"/>
    </location>
</feature>
<accession>A0A1D8D4C6</accession>
<dbReference type="STRING" id="274537.BIU88_07615"/>
<keyword evidence="1" id="KW-0812">Transmembrane</keyword>
<dbReference type="RefSeq" id="WP_069810123.1">
    <property type="nucleotide sequence ID" value="NZ_CP017305.1"/>
</dbReference>
<dbReference type="PIRSF" id="PIRSF030042">
    <property type="entry name" value="UCP030042"/>
    <property type="match status" value="1"/>
</dbReference>
<keyword evidence="4" id="KW-1185">Reference proteome</keyword>
<keyword evidence="1" id="KW-0472">Membrane</keyword>
<name>A0A1D8D4C6_CHLLM</name>
<protein>
    <recommendedName>
        <fullName evidence="2">DUF4395 domain-containing protein</fullName>
    </recommendedName>
</protein>
<dbReference type="KEGG" id="clz:BIU88_07615"/>
<keyword evidence="1" id="KW-1133">Transmembrane helix</keyword>
<dbReference type="Proteomes" id="UP000095185">
    <property type="component" value="Chromosome"/>
</dbReference>
<gene>
    <name evidence="3" type="ORF">BIU88_07615</name>
</gene>
<dbReference type="AlphaFoldDB" id="A0A1D8D4C6"/>
<dbReference type="InterPro" id="IPR025508">
    <property type="entry name" value="DUF4395"/>
</dbReference>
<feature type="transmembrane region" description="Helical" evidence="1">
    <location>
        <begin position="38"/>
        <end position="62"/>
    </location>
</feature>
<organism evidence="3 4">
    <name type="scientific">Chlorobaculum limnaeum</name>
    <dbReference type="NCBI Taxonomy" id="274537"/>
    <lineage>
        <taxon>Bacteria</taxon>
        <taxon>Pseudomonadati</taxon>
        <taxon>Chlorobiota</taxon>
        <taxon>Chlorobiia</taxon>
        <taxon>Chlorobiales</taxon>
        <taxon>Chlorobiaceae</taxon>
        <taxon>Chlorobaculum</taxon>
    </lineage>
</organism>
<sequence length="152" mass="16458">MSAHSTSNGIPMPIVTLNRSVLLTGITLGYLLQQPLFTTALFLVVLPAVLWGQKASLIYFAGSRLFAKLNRNAATESPLLMRFNNSIAVIMLGAAQLAFLFGATQTGWIISGMVALAALVALCGFCFGCYLYFQFNMQRYKMFGKKAASAEA</sequence>
<dbReference type="Pfam" id="PF14340">
    <property type="entry name" value="DUF4395"/>
    <property type="match status" value="1"/>
</dbReference>
<evidence type="ECO:0000256" key="1">
    <source>
        <dbReference type="SAM" id="Phobius"/>
    </source>
</evidence>